<reference evidence="1 2" key="1">
    <citation type="submission" date="2017-11" db="EMBL/GenBank/DDBJ databases">
        <title>De novo assembly and phasing of dikaryotic genomes from two isolates of Puccinia coronata f. sp. avenae, the causal agent of oat crown rust.</title>
        <authorList>
            <person name="Miller M.E."/>
            <person name="Zhang Y."/>
            <person name="Omidvar V."/>
            <person name="Sperschneider J."/>
            <person name="Schwessinger B."/>
            <person name="Raley C."/>
            <person name="Palmer J.M."/>
            <person name="Garnica D."/>
            <person name="Upadhyaya N."/>
            <person name="Rathjen J."/>
            <person name="Taylor J.M."/>
            <person name="Park R.F."/>
            <person name="Dodds P.N."/>
            <person name="Hirsch C.D."/>
            <person name="Kianian S.F."/>
            <person name="Figueroa M."/>
        </authorList>
    </citation>
    <scope>NUCLEOTIDE SEQUENCE [LARGE SCALE GENOMIC DNA]</scope>
    <source>
        <strain evidence="1">12NC29</strain>
    </source>
</reference>
<gene>
    <name evidence="1" type="ORF">PCANC_26543</name>
</gene>
<evidence type="ECO:0000313" key="2">
    <source>
        <dbReference type="Proteomes" id="UP000235388"/>
    </source>
</evidence>
<dbReference type="EMBL" id="PGCJ01000449">
    <property type="protein sequence ID" value="PLW28299.1"/>
    <property type="molecule type" value="Genomic_DNA"/>
</dbReference>
<keyword evidence="2" id="KW-1185">Reference proteome</keyword>
<protein>
    <submittedName>
        <fullName evidence="1">Uncharacterized protein</fullName>
    </submittedName>
</protein>
<dbReference type="Proteomes" id="UP000235388">
    <property type="component" value="Unassembled WGS sequence"/>
</dbReference>
<comment type="caution">
    <text evidence="1">The sequence shown here is derived from an EMBL/GenBank/DDBJ whole genome shotgun (WGS) entry which is preliminary data.</text>
</comment>
<dbReference type="AlphaFoldDB" id="A0A2N5TS28"/>
<proteinExistence type="predicted"/>
<organism evidence="1 2">
    <name type="scientific">Puccinia coronata f. sp. avenae</name>
    <dbReference type="NCBI Taxonomy" id="200324"/>
    <lineage>
        <taxon>Eukaryota</taxon>
        <taxon>Fungi</taxon>
        <taxon>Dikarya</taxon>
        <taxon>Basidiomycota</taxon>
        <taxon>Pucciniomycotina</taxon>
        <taxon>Pucciniomycetes</taxon>
        <taxon>Pucciniales</taxon>
        <taxon>Pucciniaceae</taxon>
        <taxon>Puccinia</taxon>
    </lineage>
</organism>
<accession>A0A2N5TS28</accession>
<sequence>MNKNHFMGLGMGHLHTQPPIIPNSPKPKPAPWWKGYTMGAVRFALMGFQNGRCSPNVLGQQCYSVLQLIGKPFWFPIDWRTSVPLFSQRTWETLRMPSPHQFENHSVFKSLGERQDNTFPEQLTAPTILEATQYIDLLTVGAFKSQRTCRGLPEGLLHWFLPHQVAKLYRQPMEKVQ</sequence>
<evidence type="ECO:0000313" key="1">
    <source>
        <dbReference type="EMBL" id="PLW28299.1"/>
    </source>
</evidence>
<name>A0A2N5TS28_9BASI</name>